<evidence type="ECO:0008006" key="4">
    <source>
        <dbReference type="Google" id="ProtNLM"/>
    </source>
</evidence>
<protein>
    <recommendedName>
        <fullName evidence="4">Outer membrane protein beta-barrel domain-containing protein</fullName>
    </recommendedName>
</protein>
<dbReference type="Proteomes" id="UP001500298">
    <property type="component" value="Unassembled WGS sequence"/>
</dbReference>
<gene>
    <name evidence="2" type="ORF">GCM10023331_38020</name>
</gene>
<evidence type="ECO:0000256" key="1">
    <source>
        <dbReference type="SAM" id="SignalP"/>
    </source>
</evidence>
<evidence type="ECO:0000313" key="2">
    <source>
        <dbReference type="EMBL" id="GAA4849723.1"/>
    </source>
</evidence>
<accession>A0ABP9DLD0</accession>
<keyword evidence="1" id="KW-0732">Signal</keyword>
<feature type="chain" id="PRO_5045671516" description="Outer membrane protein beta-barrel domain-containing protein" evidence="1">
    <location>
        <begin position="26"/>
        <end position="199"/>
    </location>
</feature>
<evidence type="ECO:0000313" key="3">
    <source>
        <dbReference type="Proteomes" id="UP001500298"/>
    </source>
</evidence>
<sequence>MEKAFSTLKVLFCFLGLFTSLTALGQHSSHEDTHEEDTHMEKYYKRKHKIAVIAGSSWVPEGRNPETEKKEFILAPTYGLMYEYRFSHKWAIVTHYELEVINILVEREDDLVKRENVQLLNLMGLWEPIPKLGIMAGVGFESDRHETLFVTVFGLEYTFIESHHWEVSVESSYVNKDIYDVISLGIILGWNFGKPLEHE</sequence>
<comment type="caution">
    <text evidence="2">The sequence shown here is derived from an EMBL/GenBank/DDBJ whole genome shotgun (WGS) entry which is preliminary data.</text>
</comment>
<dbReference type="RefSeq" id="WP_345374739.1">
    <property type="nucleotide sequence ID" value="NZ_BAABJX010000062.1"/>
</dbReference>
<name>A0ABP9DLD0_9BACT</name>
<keyword evidence="3" id="KW-1185">Reference proteome</keyword>
<proteinExistence type="predicted"/>
<reference evidence="3" key="1">
    <citation type="journal article" date="2019" name="Int. J. Syst. Evol. Microbiol.">
        <title>The Global Catalogue of Microorganisms (GCM) 10K type strain sequencing project: providing services to taxonomists for standard genome sequencing and annotation.</title>
        <authorList>
            <consortium name="The Broad Institute Genomics Platform"/>
            <consortium name="The Broad Institute Genome Sequencing Center for Infectious Disease"/>
            <person name="Wu L."/>
            <person name="Ma J."/>
        </authorList>
    </citation>
    <scope>NUCLEOTIDE SEQUENCE [LARGE SCALE GENOMIC DNA]</scope>
    <source>
        <strain evidence="3">JCM 18326</strain>
    </source>
</reference>
<feature type="signal peptide" evidence="1">
    <location>
        <begin position="1"/>
        <end position="25"/>
    </location>
</feature>
<organism evidence="2 3">
    <name type="scientific">Algivirga pacifica</name>
    <dbReference type="NCBI Taxonomy" id="1162670"/>
    <lineage>
        <taxon>Bacteria</taxon>
        <taxon>Pseudomonadati</taxon>
        <taxon>Bacteroidota</taxon>
        <taxon>Cytophagia</taxon>
        <taxon>Cytophagales</taxon>
        <taxon>Flammeovirgaceae</taxon>
        <taxon>Algivirga</taxon>
    </lineage>
</organism>
<dbReference type="EMBL" id="BAABJX010000062">
    <property type="protein sequence ID" value="GAA4849723.1"/>
    <property type="molecule type" value="Genomic_DNA"/>
</dbReference>